<protein>
    <recommendedName>
        <fullName evidence="4">EF-hand domain-containing protein</fullName>
    </recommendedName>
</protein>
<dbReference type="Proteomes" id="UP001189429">
    <property type="component" value="Unassembled WGS sequence"/>
</dbReference>
<keyword evidence="3" id="KW-1185">Reference proteome</keyword>
<comment type="caution">
    <text evidence="2">The sequence shown here is derived from an EMBL/GenBank/DDBJ whole genome shotgun (WGS) entry which is preliminary data.</text>
</comment>
<proteinExistence type="predicted"/>
<evidence type="ECO:0000313" key="2">
    <source>
        <dbReference type="EMBL" id="CAK0867208.1"/>
    </source>
</evidence>
<dbReference type="InterPro" id="IPR011992">
    <property type="entry name" value="EF-hand-dom_pair"/>
</dbReference>
<dbReference type="EMBL" id="CAUYUJ010016618">
    <property type="protein sequence ID" value="CAK0867208.1"/>
    <property type="molecule type" value="Genomic_DNA"/>
</dbReference>
<reference evidence="2" key="1">
    <citation type="submission" date="2023-10" db="EMBL/GenBank/DDBJ databases">
        <authorList>
            <person name="Chen Y."/>
            <person name="Shah S."/>
            <person name="Dougan E. K."/>
            <person name="Thang M."/>
            <person name="Chan C."/>
        </authorList>
    </citation>
    <scope>NUCLEOTIDE SEQUENCE [LARGE SCALE GENOMIC DNA]</scope>
</reference>
<name>A0ABN9V389_9DINO</name>
<feature type="region of interest" description="Disordered" evidence="1">
    <location>
        <begin position="432"/>
        <end position="451"/>
    </location>
</feature>
<dbReference type="SUPFAM" id="SSF47473">
    <property type="entry name" value="EF-hand"/>
    <property type="match status" value="1"/>
</dbReference>
<feature type="non-terminal residue" evidence="2">
    <location>
        <position position="1"/>
    </location>
</feature>
<feature type="region of interest" description="Disordered" evidence="1">
    <location>
        <begin position="473"/>
        <end position="522"/>
    </location>
</feature>
<sequence>AARKSSEGLFACLVPRAGSACGACGARQPAGAAVARHLRCGARCGYVLCSACAGAALRGGASSSSSSSKGASAGDLGRLSSSTLAAADAHGAAAEGPRMACRYGATCWDNGAQHLTTFAHPGDRDYRYGLVRLPEDRGPELETLWQVFTFFDPEETGHLSCSHFQLAAQQLLEDGGSVEEAWDAAGGKRLGHVTFVRFASWASRLKATMPAAAGGAARRRCQCGHSAWSHRSDAASMSARRQLLSSRPPWWQAEPGPRAAAVASGSPAQGSLTRVADEGLLKALQSLLDATHKQSDNWTRDRGCVAHGVNRCSPECMHQNRAPVPIGYTLKQAFRNQSSALWFRYSLMRCTVQQECSNSGCERVEVESSLPARAARGTLGGPPLAEEVNEWLLLHGSDYEACTGELQLGSCRSWRHLEGHCSAVRPRPLLRRANHEGRRVRQAGAPRGSRRGLPALRAAVPCCGRARVRVHHGQNRCRSTADAGPARPPPLRARGPRPAPGEALSGGRHPRQRPGVPRVPPDVLARLREAARDGLADSLGFWPVSRGHARA</sequence>
<evidence type="ECO:0000313" key="3">
    <source>
        <dbReference type="Proteomes" id="UP001189429"/>
    </source>
</evidence>
<organism evidence="2 3">
    <name type="scientific">Prorocentrum cordatum</name>
    <dbReference type="NCBI Taxonomy" id="2364126"/>
    <lineage>
        <taxon>Eukaryota</taxon>
        <taxon>Sar</taxon>
        <taxon>Alveolata</taxon>
        <taxon>Dinophyceae</taxon>
        <taxon>Prorocentrales</taxon>
        <taxon>Prorocentraceae</taxon>
        <taxon>Prorocentrum</taxon>
    </lineage>
</organism>
<accession>A0ABN9V389</accession>
<gene>
    <name evidence="2" type="ORF">PCOR1329_LOCUS54203</name>
</gene>
<evidence type="ECO:0008006" key="4">
    <source>
        <dbReference type="Google" id="ProtNLM"/>
    </source>
</evidence>
<evidence type="ECO:0000256" key="1">
    <source>
        <dbReference type="SAM" id="MobiDB-lite"/>
    </source>
</evidence>